<evidence type="ECO:0000313" key="10">
    <source>
        <dbReference type="Proteomes" id="UP000758603"/>
    </source>
</evidence>
<evidence type="ECO:0000256" key="2">
    <source>
        <dbReference type="ARBA" id="ARBA00022487"/>
    </source>
</evidence>
<dbReference type="OrthoDB" id="3039123at2759"/>
<keyword evidence="7" id="KW-1015">Disulfide bond</keyword>
<dbReference type="PANTHER" id="PTHR33938:SF8">
    <property type="entry name" value="CARBOXYLIC ESTER HYDROLASE"/>
    <property type="match status" value="1"/>
</dbReference>
<keyword evidence="6" id="KW-0106">Calcium</keyword>
<sequence>MALRRLFKLSSILAWSSLGSSTPLGHRFPCSSNSFNFPEIFGANATDISASPVSNYTTFSLAPGSNVAGTYTINFCNVTVTYTHPGWGDSITVHVSLPAASLWNGRLQALGGGGYSASFGALYSTQAVSLGYVTIDTDAGHVQGAEAAQSPESWALTSSGNVNLYLLENFGSRSLHEMAVIGKAVTASYYGSQPQYSYFTGCSGGGRQALMIAQRYAEDFDGILATAPAINFENFIPAGYWATQVMHDLGVFPSPCEFKAFTEAAIAACDKLDGVIDGIIGLPELCTFDPHTVVGQSFACDNFTQQFTEPGATIVEAAWTGPKNDNGRVGWFGLNKDAALDSYIITQYILNGTCAASSSPLVSSYLQYLLVKDPNWDPSTMTKEDFFNYLRQSQRDYDSPLGAANPDLSAFRRKGGKMISWHGLADDAIPPNGTIAYYEKVLKLDSKAGDFFRVYEAPGVAHCFGGTGPSPDGALDQLISWVENGVAPETLTAVSASGYTRSLCAYPLQQIYLGGSITDSSSFGCAPRAEVGTPASEAPFF</sequence>
<evidence type="ECO:0000256" key="8">
    <source>
        <dbReference type="RuleBase" id="RU361238"/>
    </source>
</evidence>
<dbReference type="Proteomes" id="UP000758603">
    <property type="component" value="Unassembled WGS sequence"/>
</dbReference>
<keyword evidence="4 8" id="KW-0732">Signal</keyword>
<dbReference type="InterPro" id="IPR029058">
    <property type="entry name" value="AB_hydrolase_fold"/>
</dbReference>
<dbReference type="GeneID" id="70126710"/>
<keyword evidence="10" id="KW-1185">Reference proteome</keyword>
<dbReference type="RefSeq" id="XP_045960200.1">
    <property type="nucleotide sequence ID" value="XM_046097818.1"/>
</dbReference>
<dbReference type="Pfam" id="PF07519">
    <property type="entry name" value="Tannase"/>
    <property type="match status" value="1"/>
</dbReference>
<accession>A0A9P8UPH8</accession>
<dbReference type="SUPFAM" id="SSF53474">
    <property type="entry name" value="alpha/beta-Hydrolases"/>
    <property type="match status" value="1"/>
</dbReference>
<evidence type="ECO:0000256" key="4">
    <source>
        <dbReference type="ARBA" id="ARBA00022729"/>
    </source>
</evidence>
<evidence type="ECO:0000256" key="6">
    <source>
        <dbReference type="ARBA" id="ARBA00022837"/>
    </source>
</evidence>
<name>A0A9P8UPH8_9PEZI</name>
<reference evidence="9" key="1">
    <citation type="journal article" date="2021" name="Nat. Commun.">
        <title>Genetic determinants of endophytism in the Arabidopsis root mycobiome.</title>
        <authorList>
            <person name="Mesny F."/>
            <person name="Miyauchi S."/>
            <person name="Thiergart T."/>
            <person name="Pickel B."/>
            <person name="Atanasova L."/>
            <person name="Karlsson M."/>
            <person name="Huettel B."/>
            <person name="Barry K.W."/>
            <person name="Haridas S."/>
            <person name="Chen C."/>
            <person name="Bauer D."/>
            <person name="Andreopoulos W."/>
            <person name="Pangilinan J."/>
            <person name="LaButti K."/>
            <person name="Riley R."/>
            <person name="Lipzen A."/>
            <person name="Clum A."/>
            <person name="Drula E."/>
            <person name="Henrissat B."/>
            <person name="Kohler A."/>
            <person name="Grigoriev I.V."/>
            <person name="Martin F.M."/>
            <person name="Hacquard S."/>
        </authorList>
    </citation>
    <scope>NUCLEOTIDE SEQUENCE</scope>
    <source>
        <strain evidence="9">MPI-SDFR-AT-0073</strain>
    </source>
</reference>
<comment type="caution">
    <text evidence="9">The sequence shown here is derived from an EMBL/GenBank/DDBJ whole genome shotgun (WGS) entry which is preliminary data.</text>
</comment>
<dbReference type="EMBL" id="JAGPXC010000003">
    <property type="protein sequence ID" value="KAH6655935.1"/>
    <property type="molecule type" value="Genomic_DNA"/>
</dbReference>
<evidence type="ECO:0000256" key="7">
    <source>
        <dbReference type="ARBA" id="ARBA00023157"/>
    </source>
</evidence>
<feature type="chain" id="PRO_5040529109" description="Carboxylic ester hydrolase" evidence="8">
    <location>
        <begin position="22"/>
        <end position="541"/>
    </location>
</feature>
<evidence type="ECO:0000313" key="9">
    <source>
        <dbReference type="EMBL" id="KAH6655935.1"/>
    </source>
</evidence>
<dbReference type="InterPro" id="IPR011118">
    <property type="entry name" value="Tannase/feruloyl_esterase"/>
</dbReference>
<organism evidence="9 10">
    <name type="scientific">Truncatella angustata</name>
    <dbReference type="NCBI Taxonomy" id="152316"/>
    <lineage>
        <taxon>Eukaryota</taxon>
        <taxon>Fungi</taxon>
        <taxon>Dikarya</taxon>
        <taxon>Ascomycota</taxon>
        <taxon>Pezizomycotina</taxon>
        <taxon>Sordariomycetes</taxon>
        <taxon>Xylariomycetidae</taxon>
        <taxon>Amphisphaeriales</taxon>
        <taxon>Sporocadaceae</taxon>
        <taxon>Truncatella</taxon>
    </lineage>
</organism>
<dbReference type="Gene3D" id="3.40.50.1820">
    <property type="entry name" value="alpha/beta hydrolase"/>
    <property type="match status" value="1"/>
</dbReference>
<evidence type="ECO:0000256" key="1">
    <source>
        <dbReference type="ARBA" id="ARBA00006249"/>
    </source>
</evidence>
<keyword evidence="2" id="KW-0719">Serine esterase</keyword>
<evidence type="ECO:0000256" key="3">
    <source>
        <dbReference type="ARBA" id="ARBA00022723"/>
    </source>
</evidence>
<gene>
    <name evidence="9" type="ORF">BKA67DRAFT_516514</name>
</gene>
<dbReference type="GO" id="GO:0046872">
    <property type="term" value="F:metal ion binding"/>
    <property type="evidence" value="ECO:0007669"/>
    <property type="project" value="UniProtKB-KW"/>
</dbReference>
<dbReference type="GO" id="GO:0030600">
    <property type="term" value="F:feruloyl esterase activity"/>
    <property type="evidence" value="ECO:0007669"/>
    <property type="project" value="UniProtKB-ARBA"/>
</dbReference>
<keyword evidence="5 8" id="KW-0378">Hydrolase</keyword>
<dbReference type="PANTHER" id="PTHR33938">
    <property type="entry name" value="FERULOYL ESTERASE B-RELATED"/>
    <property type="match status" value="1"/>
</dbReference>
<feature type="signal peptide" evidence="8">
    <location>
        <begin position="1"/>
        <end position="21"/>
    </location>
</feature>
<proteinExistence type="inferred from homology"/>
<dbReference type="EC" id="3.1.1.-" evidence="8"/>
<keyword evidence="3" id="KW-0479">Metal-binding</keyword>
<comment type="similarity">
    <text evidence="1 8">Belongs to the tannase family.</text>
</comment>
<dbReference type="AlphaFoldDB" id="A0A9P8UPH8"/>
<protein>
    <recommendedName>
        <fullName evidence="8">Carboxylic ester hydrolase</fullName>
        <ecNumber evidence="8">3.1.1.-</ecNumber>
    </recommendedName>
</protein>
<evidence type="ECO:0000256" key="5">
    <source>
        <dbReference type="ARBA" id="ARBA00022801"/>
    </source>
</evidence>